<dbReference type="Gene3D" id="3.10.20.310">
    <property type="entry name" value="membrane protein fhac"/>
    <property type="match status" value="1"/>
</dbReference>
<keyword evidence="2" id="KW-1003">Cell membrane</keyword>
<dbReference type="Pfam" id="PF03799">
    <property type="entry name" value="FtsQ_DivIB_C"/>
    <property type="match status" value="1"/>
</dbReference>
<evidence type="ECO:0000256" key="2">
    <source>
        <dbReference type="ARBA" id="ARBA00022475"/>
    </source>
</evidence>
<evidence type="ECO:0000256" key="4">
    <source>
        <dbReference type="ARBA" id="ARBA00022692"/>
    </source>
</evidence>
<name>R7WS62_9NOCA</name>
<protein>
    <submittedName>
        <fullName evidence="9">Cell division protein, FtsQ</fullName>
    </submittedName>
</protein>
<dbReference type="PATRIC" id="fig|1273125.3.peg.447"/>
<dbReference type="InterPro" id="IPR050487">
    <property type="entry name" value="FtsQ_DivIB"/>
</dbReference>
<organism evidence="9 10">
    <name type="scientific">Rhodococcus rhodnii LMG 5362</name>
    <dbReference type="NCBI Taxonomy" id="1273125"/>
    <lineage>
        <taxon>Bacteria</taxon>
        <taxon>Bacillati</taxon>
        <taxon>Actinomycetota</taxon>
        <taxon>Actinomycetes</taxon>
        <taxon>Mycobacteriales</taxon>
        <taxon>Nocardiaceae</taxon>
        <taxon>Rhodococcus</taxon>
    </lineage>
</organism>
<keyword evidence="5" id="KW-1133">Transmembrane helix</keyword>
<keyword evidence="10" id="KW-1185">Reference proteome</keyword>
<keyword evidence="4" id="KW-0812">Transmembrane</keyword>
<evidence type="ECO:0000313" key="9">
    <source>
        <dbReference type="EMBL" id="EOM78125.1"/>
    </source>
</evidence>
<dbReference type="PANTHER" id="PTHR37820:SF1">
    <property type="entry name" value="CELL DIVISION PROTEIN FTSQ"/>
    <property type="match status" value="1"/>
</dbReference>
<dbReference type="AlphaFoldDB" id="R7WS62"/>
<comment type="caution">
    <text evidence="9">The sequence shown here is derived from an EMBL/GenBank/DDBJ whole genome shotgun (WGS) entry which is preliminary data.</text>
</comment>
<dbReference type="EMBL" id="APMY01000014">
    <property type="protein sequence ID" value="EOM78125.1"/>
    <property type="molecule type" value="Genomic_DNA"/>
</dbReference>
<gene>
    <name evidence="9" type="ORF">Rrhod_0460</name>
</gene>
<evidence type="ECO:0000313" key="10">
    <source>
        <dbReference type="Proteomes" id="UP000013525"/>
    </source>
</evidence>
<dbReference type="Proteomes" id="UP000013525">
    <property type="component" value="Unassembled WGS sequence"/>
</dbReference>
<keyword evidence="6" id="KW-0472">Membrane</keyword>
<dbReference type="GO" id="GO:0005886">
    <property type="term" value="C:plasma membrane"/>
    <property type="evidence" value="ECO:0007669"/>
    <property type="project" value="TreeGrafter"/>
</dbReference>
<dbReference type="GO" id="GO:0051301">
    <property type="term" value="P:cell division"/>
    <property type="evidence" value="ECO:0007669"/>
    <property type="project" value="UniProtKB-KW"/>
</dbReference>
<evidence type="ECO:0000256" key="6">
    <source>
        <dbReference type="ARBA" id="ARBA00023136"/>
    </source>
</evidence>
<sequence>MLVVVLGLGAVVFFTPVLSVREIEVTGAATVPESDVRTALAVPDGQPLARVDTGAAAMRVAELRKVASARVQRVYPSTVRVTVEERTPMVFVQADDGPHLLDRDGVDFETAPPPPGVPELVAENAGFGDPATEAALGALSGLPAPLRDQVTVVRASTISDVEFTLADERIVLWGADENAERKAAVTLALLTQPGGTFDVSSPDLPTVR</sequence>
<evidence type="ECO:0000256" key="1">
    <source>
        <dbReference type="ARBA" id="ARBA00004370"/>
    </source>
</evidence>
<evidence type="ECO:0000256" key="3">
    <source>
        <dbReference type="ARBA" id="ARBA00022618"/>
    </source>
</evidence>
<evidence type="ECO:0000256" key="7">
    <source>
        <dbReference type="ARBA" id="ARBA00023306"/>
    </source>
</evidence>
<proteinExistence type="predicted"/>
<dbReference type="Pfam" id="PF08478">
    <property type="entry name" value="POTRA_1"/>
    <property type="match status" value="1"/>
</dbReference>
<keyword evidence="3 9" id="KW-0132">Cell division</keyword>
<accession>R7WS62</accession>
<comment type="subcellular location">
    <subcellularLocation>
        <location evidence="1">Membrane</location>
    </subcellularLocation>
</comment>
<feature type="domain" description="POTRA" evidence="8">
    <location>
        <begin position="18"/>
        <end position="86"/>
    </location>
</feature>
<dbReference type="eggNOG" id="COG1589">
    <property type="taxonomic scope" value="Bacteria"/>
</dbReference>
<dbReference type="InterPro" id="IPR013685">
    <property type="entry name" value="POTRA_FtsQ_type"/>
</dbReference>
<evidence type="ECO:0000259" key="8">
    <source>
        <dbReference type="PROSITE" id="PS51779"/>
    </source>
</evidence>
<reference evidence="9 10" key="1">
    <citation type="journal article" date="2013" name="Genome Announc.">
        <title>Draft Genome Sequence of Rhodococcus rhodnii Strain LMG5362, a Symbiont of Rhodnius prolixus (Hemiptera, Reduviidae, Triatominae), the Principle Vector of Trypanosoma cruzi.</title>
        <authorList>
            <person name="Pachebat J.A."/>
            <person name="van Keulen G."/>
            <person name="Whitten M.M."/>
            <person name="Girdwood S."/>
            <person name="Del Sol R."/>
            <person name="Dyson P.J."/>
            <person name="Facey P.D."/>
        </authorList>
    </citation>
    <scope>NUCLEOTIDE SEQUENCE [LARGE SCALE GENOMIC DNA]</scope>
    <source>
        <strain evidence="9 10">LMG 5362</strain>
    </source>
</reference>
<dbReference type="InterPro" id="IPR005548">
    <property type="entry name" value="Cell_div_FtsQ/DivIB_C"/>
</dbReference>
<dbReference type="InterPro" id="IPR034746">
    <property type="entry name" value="POTRA"/>
</dbReference>
<dbReference type="PANTHER" id="PTHR37820">
    <property type="entry name" value="CELL DIVISION PROTEIN DIVIB"/>
    <property type="match status" value="1"/>
</dbReference>
<dbReference type="PROSITE" id="PS51779">
    <property type="entry name" value="POTRA"/>
    <property type="match status" value="1"/>
</dbReference>
<evidence type="ECO:0000256" key="5">
    <source>
        <dbReference type="ARBA" id="ARBA00022989"/>
    </source>
</evidence>
<keyword evidence="7" id="KW-0131">Cell cycle</keyword>